<dbReference type="AlphaFoldDB" id="A0AA88A120"/>
<name>A0AA88A120_FICCA</name>
<comment type="caution">
    <text evidence="2">The sequence shown here is derived from an EMBL/GenBank/DDBJ whole genome shotgun (WGS) entry which is preliminary data.</text>
</comment>
<evidence type="ECO:0000313" key="3">
    <source>
        <dbReference type="Proteomes" id="UP001187192"/>
    </source>
</evidence>
<evidence type="ECO:0000313" key="2">
    <source>
        <dbReference type="EMBL" id="GMN42855.1"/>
    </source>
</evidence>
<protein>
    <submittedName>
        <fullName evidence="2">Uncharacterized protein</fullName>
    </submittedName>
</protein>
<proteinExistence type="predicted"/>
<keyword evidence="1" id="KW-0812">Transmembrane</keyword>
<feature type="transmembrane region" description="Helical" evidence="1">
    <location>
        <begin position="20"/>
        <end position="41"/>
    </location>
</feature>
<gene>
    <name evidence="2" type="ORF">TIFTF001_012066</name>
</gene>
<dbReference type="EMBL" id="BTGU01000015">
    <property type="protein sequence ID" value="GMN42855.1"/>
    <property type="molecule type" value="Genomic_DNA"/>
</dbReference>
<accession>A0AA88A120</accession>
<organism evidence="2 3">
    <name type="scientific">Ficus carica</name>
    <name type="common">Common fig</name>
    <dbReference type="NCBI Taxonomy" id="3494"/>
    <lineage>
        <taxon>Eukaryota</taxon>
        <taxon>Viridiplantae</taxon>
        <taxon>Streptophyta</taxon>
        <taxon>Embryophyta</taxon>
        <taxon>Tracheophyta</taxon>
        <taxon>Spermatophyta</taxon>
        <taxon>Magnoliopsida</taxon>
        <taxon>eudicotyledons</taxon>
        <taxon>Gunneridae</taxon>
        <taxon>Pentapetalae</taxon>
        <taxon>rosids</taxon>
        <taxon>fabids</taxon>
        <taxon>Rosales</taxon>
        <taxon>Moraceae</taxon>
        <taxon>Ficeae</taxon>
        <taxon>Ficus</taxon>
    </lineage>
</organism>
<reference evidence="2" key="1">
    <citation type="submission" date="2023-07" db="EMBL/GenBank/DDBJ databases">
        <title>draft genome sequence of fig (Ficus carica).</title>
        <authorList>
            <person name="Takahashi T."/>
            <person name="Nishimura K."/>
        </authorList>
    </citation>
    <scope>NUCLEOTIDE SEQUENCE</scope>
</reference>
<dbReference type="Proteomes" id="UP001187192">
    <property type="component" value="Unassembled WGS sequence"/>
</dbReference>
<keyword evidence="3" id="KW-1185">Reference proteome</keyword>
<keyword evidence="1" id="KW-0472">Membrane</keyword>
<evidence type="ECO:0000256" key="1">
    <source>
        <dbReference type="SAM" id="Phobius"/>
    </source>
</evidence>
<keyword evidence="1" id="KW-1133">Transmembrane helix</keyword>
<sequence length="80" mass="9195">MFALLPSYPNSFPSQEFGDFKVLKLWMLLVGIYGFEIRILITRLLPYAVGTTGGQTSREGVRQAKNTRTFFMFHSGMRKE</sequence>